<feature type="region of interest" description="Disordered" evidence="1">
    <location>
        <begin position="43"/>
        <end position="72"/>
    </location>
</feature>
<dbReference type="EMBL" id="PDWK01000052">
    <property type="protein sequence ID" value="KAF1688364.1"/>
    <property type="molecule type" value="Genomic_DNA"/>
</dbReference>
<keyword evidence="2" id="KW-0812">Transmembrane</keyword>
<keyword evidence="4" id="KW-1185">Reference proteome</keyword>
<dbReference type="Proteomes" id="UP000717981">
    <property type="component" value="Unassembled WGS sequence"/>
</dbReference>
<organism evidence="3 4">
    <name type="scientific">Pseudoxanthomonas taiwanensis</name>
    <dbReference type="NCBI Taxonomy" id="176598"/>
    <lineage>
        <taxon>Bacteria</taxon>
        <taxon>Pseudomonadati</taxon>
        <taxon>Pseudomonadota</taxon>
        <taxon>Gammaproteobacteria</taxon>
        <taxon>Lysobacterales</taxon>
        <taxon>Lysobacteraceae</taxon>
        <taxon>Pseudoxanthomonas</taxon>
    </lineage>
</organism>
<comment type="caution">
    <text evidence="3">The sequence shown here is derived from an EMBL/GenBank/DDBJ whole genome shotgun (WGS) entry which is preliminary data.</text>
</comment>
<reference evidence="3" key="1">
    <citation type="submission" date="2017-10" db="EMBL/GenBank/DDBJ databases">
        <title>Whole genome sequencing of members of genus Pseudoxanthomonas.</title>
        <authorList>
            <person name="Kumar S."/>
            <person name="Bansal K."/>
            <person name="Kaur A."/>
            <person name="Patil P."/>
            <person name="Sharma S."/>
            <person name="Patil P.B."/>
        </authorList>
    </citation>
    <scope>NUCLEOTIDE SEQUENCE</scope>
    <source>
        <strain evidence="3">DSM 22914</strain>
    </source>
</reference>
<accession>A0A921NZT6</accession>
<gene>
    <name evidence="3" type="ORF">CR938_10300</name>
</gene>
<keyword evidence="2" id="KW-1133">Transmembrane helix</keyword>
<evidence type="ECO:0000313" key="4">
    <source>
        <dbReference type="Proteomes" id="UP000717981"/>
    </source>
</evidence>
<evidence type="ECO:0000256" key="2">
    <source>
        <dbReference type="SAM" id="Phobius"/>
    </source>
</evidence>
<dbReference type="AlphaFoldDB" id="A0A921NZT6"/>
<name>A0A921NZT6_9GAMM</name>
<feature type="non-terminal residue" evidence="3">
    <location>
        <position position="1"/>
    </location>
</feature>
<proteinExistence type="predicted"/>
<protein>
    <submittedName>
        <fullName evidence="3">Uncharacterized protein</fullName>
    </submittedName>
</protein>
<evidence type="ECO:0000256" key="1">
    <source>
        <dbReference type="SAM" id="MobiDB-lite"/>
    </source>
</evidence>
<feature type="transmembrane region" description="Helical" evidence="2">
    <location>
        <begin position="17"/>
        <end position="39"/>
    </location>
</feature>
<sequence length="72" mass="7389">VSLGTRDLATPEAKRGLVLSFLLPLIMTLFAFIGGSHLAMDAPAGARERPSAGAPPGTPAPRVTHPSEETPA</sequence>
<keyword evidence="2" id="KW-0472">Membrane</keyword>
<evidence type="ECO:0000313" key="3">
    <source>
        <dbReference type="EMBL" id="KAF1688364.1"/>
    </source>
</evidence>